<feature type="region of interest" description="Disordered" evidence="6">
    <location>
        <begin position="2046"/>
        <end position="2143"/>
    </location>
</feature>
<organism evidence="11 12">
    <name type="scientific">Purpureocillium lilacinum</name>
    <name type="common">Paecilomyces lilacinus</name>
    <dbReference type="NCBI Taxonomy" id="33203"/>
    <lineage>
        <taxon>Eukaryota</taxon>
        <taxon>Fungi</taxon>
        <taxon>Dikarya</taxon>
        <taxon>Ascomycota</taxon>
        <taxon>Pezizomycotina</taxon>
        <taxon>Sordariomycetes</taxon>
        <taxon>Hypocreomycetidae</taxon>
        <taxon>Hypocreales</taxon>
        <taxon>Ophiocordycipitaceae</taxon>
        <taxon>Purpureocillium</taxon>
    </lineage>
</organism>
<dbReference type="InterPro" id="IPR016181">
    <property type="entry name" value="Acyl_CoA_acyltransferase"/>
</dbReference>
<dbReference type="Pfam" id="PF00583">
    <property type="entry name" value="Acetyltransf_1"/>
    <property type="match status" value="1"/>
</dbReference>
<feature type="region of interest" description="Disordered" evidence="6">
    <location>
        <begin position="2190"/>
        <end position="2242"/>
    </location>
</feature>
<dbReference type="CDD" id="cd04301">
    <property type="entry name" value="NAT_SF"/>
    <property type="match status" value="1"/>
</dbReference>
<feature type="compositionally biased region" description="Polar residues" evidence="6">
    <location>
        <begin position="2225"/>
        <end position="2235"/>
    </location>
</feature>
<dbReference type="Pfam" id="PF00172">
    <property type="entry name" value="Zn_clus"/>
    <property type="match status" value="1"/>
</dbReference>
<name>A0ABR0CBW5_PURLI</name>
<dbReference type="SMART" id="SM00741">
    <property type="entry name" value="SapB"/>
    <property type="match status" value="1"/>
</dbReference>
<dbReference type="InterPro" id="IPR001138">
    <property type="entry name" value="Zn2Cys6_DnaBD"/>
</dbReference>
<feature type="compositionally biased region" description="Low complexity" evidence="6">
    <location>
        <begin position="2125"/>
        <end position="2140"/>
    </location>
</feature>
<evidence type="ECO:0000259" key="10">
    <source>
        <dbReference type="PROSITE" id="PS51186"/>
    </source>
</evidence>
<sequence>MNPPLLSCLVFSVFFVAVESTKILHVWLNAGDFPLVFFLLCLPAFFLTDVVLLTGVFLLLRRKIGLLSLVGRIVACVISLITFGAASSFWSFWWKTGGEIEWADVKSFASDAEGKKVLLSESCTALAFASAILLVAWFAKGYVYAFAAAFVSGAEAHVSAGLRCIARTTGVGKHLLKAPAEPLLPKQEQDFDSDFEDEKPTSMLEPDEGTPRRCRAAHVAPWIVGTAALVLFVSLATFLDPDRPYSRMLETLPLPMAGIFMGKSVHCVDGTWPLPALIAKSRWELPRGDFKGWAPGTDSALAKKYAERVPSWMPDPVPHGFFRWDPALRAQGDASKQARFLNVSAPAPAPASNDKCPDSSTADDRWYNPVNDPLKISNLGEDVLPALASALGGINIKHIALFQMESSREELFPIQQGSGIHQIILDSHDAKKRDEINALLSQLTPNAEKISGKPGNFKGADGKAYPRAAAPVWNDTTRPGYGGITVIGGHTPSSASTKSMAASHCGVWPMSVTMFEESETDSYQPCIPQILNLFNQLKANGTGANGTDFLEHEWNSAFFMSITDSYDRQHEFEKKIGFDPIIEKEVMDQDAAKDPTLEEINYFGYPETALKSHLRDHITNATAGNKRMFLSHFTSTTHHAWGVPEWFKTVDYMPDKSKHKDFNKYLNAVRFDDMWMGMVMQLFDDLGIANETLAVFVGDHGQAFKEDWHKTGTYANGHVSNFRVPIILRHPQLPRVHYEHNATSVSIIPTMLDLLISTGSLNKLDTTAASDLVQDYEGQSLMRPYKTVHHGRRAWNFGVVNPGGRFLAMTSADVPWRLVIPQGDEQSELVFTDLQDDPLELHRTTAWAVAGLQRKIRASYGEEAATWVGEAEAVAQWWAESRKRLDVAARAESRSAPRHARWRADYPGEGASRRSSRDAKGCTAAAPGVCATPTDGRHRRDRPSTPRQACTPQDEAEVDPARHAAGIAKVSPSVAWARTAGGYTIHRTQRSHAPSRPNATLSDCTDSDGEQARHRRIGVEGMRHGTMSEPKLLRRLPRMLRPQTACTATCGGARRRSQQVDSRDGIEALNQAKETSRTAVWTHRQLTSHRHETHRAALALAQGPAAAPTRDPDADATAIDTTSLINITVEDIYAQPPRRNAHTPNQARGSGRRPERHDVFRDDTKHLCGVFPPGDAAWWSVLDAAIHHLTAVAGRPKQAPPRLGPGPGTCAQVSCSENTAVRWCNDARKPKTLGSWLHIVEALHLVKENDWCAEERSGSSVDTALRAEDLNVGVCPRRAVLTRITSTLGLRSWQHASPKLAHKKASDALGGCTSTSPTLLNDTVTMALYLRPATEADIAGIVDVSLAAFDPSIDAITRNLFPGLRGPAAAASDQGLRQWSVARKSSRLRVERSVMMVAVDAHGTVVGYAMWFAPARDGDEPELPRPKMAFEGLDREALGQLRRVIEDDARETFGERGSDDVWNLDSLGVHPHHQRRGIGRLLLDWGTRQAECEGKDCYLVATPAGVPLYRAAGALCMNHNGPPFRRATRHWSEAAGPATGDWPRRGRRSATGDWSQRLGIARGQPSIGRLVRTPRSGFRDWHVTAREEPTFKNDNRLIRRVVRTSLRRVKCDEGRPTCQRCTTTGRICDGYQQAGAGPLSAAPSAHPWATPAETRSLQFFVEQTAVQFGTFLPDDLWSVRMLQLAHSSSCVRHALVALSAYHERFRAGGGGDMDSGSEAHGLRQYNMAIRALRDDPTMHLQLVSCTIFVCIEILRRNMTNAISLFKHGCALVRGASAADPSIDKTLRLIEAFFSRIATQVFLVIGGDTEHSLAKTILPLLERSSPADDASSPERTISSIAEAREWLLQLAVAYRRDMPPAAVTALARRFGAWCAAFDAFRRSMAKTGRVLGPAERRALALLELHRRYLSINIAALDQEDREDPSSWDQWTDEFREMVGFAEEAAADDGGGPRFYLEIGVLPALFFLCAKCRDPETRRRAIDLMARGRLQEGIWGSDMAARVARRVVALEGGLGGDAVVAGDARVRRIAVNADAETLSVGYELRGGAGCGDGGGGGGGGGGDDDDEEEERLEAVVVGGGGEEEEAAPTPASQQRPNKAPQHNASTPSMMAPAPGHDPDRPRRRPSTARAASMTTTSTPAGGEALGPSVQVRLRILVPCLQRPRPSEHVLQLYLSHRVVLGDACPYEVCRATGQSAASPPTPRMPPSPDSTPRRPTLDAQGQGLSAKPTSKSESSPGAQPMAPLKQLDVRHPVDAGGRRAGLSICPKGFLLLLLLRRRETRDKTLHGNVTMHNFARGLALCVAVGGLAAADPYPHGVEHTRRSLADGTWALETRQSLSDLKTCDGCKNIIGVLKGLLKTGNSAFLGLAKTLCTSSTGFDAQYCNGTIEHEGPVIADLLRNITTKSKPADEFCRTFLGVCEAPPVDTWAVPFPSPRSCDQRRPAPSGKKPIQVVHYSDIHIDPLYVAGSSTKCGKPTCCRPFNATDAPGKTKFPAGPNGDHNCDVPFTLEQSMYKTIKDMFPEAAFSLFTGDIIDHGLFNTSKEYNENSIKDAYTKMNGSVKLIYGTAGNHEAHPANIFEPKSLGNASSWVYETLSDQWQQWIGKSADTARAEGAYSVKYPGGKLRVISLNTNMYYRFNFVLYKKMERDPNGQIAWLVQELDAAERAGESVYILGHMPPGEHDCLPDQSNYLDQVFLRYQDTIKAMFFGHTHVDHFEVSYGDYAQRRAANAAVVSYICPSLTPTSGMPSFRVYDVDPETFAVLDATTYMADMSDPTFQNKDGPKWTKYYSAREAYGPLVSPPLPKGAELSPAFWHNVTEAFEAKTENFDAYMARKSRGWQADAKCRGDCMKQEICQMRAGRSQDNCFVPKAGVHFSKRDELQHHHGHNRGEHDECGSSLAADMFTALARREDLLQLLQETFVSAGATLEDEPDEPEKPVDRRAASETAAATSSAPASDCVAKHVPSASGTAAGSASGTASAVPSSTGGAAALGGAAMLAVGAAVLAF</sequence>
<evidence type="ECO:0000256" key="2">
    <source>
        <dbReference type="ARBA" id="ARBA00023157"/>
    </source>
</evidence>
<feature type="compositionally biased region" description="Basic and acidic residues" evidence="6">
    <location>
        <begin position="935"/>
        <end position="944"/>
    </location>
</feature>
<evidence type="ECO:0000256" key="4">
    <source>
        <dbReference type="ARBA" id="ARBA00023242"/>
    </source>
</evidence>
<comment type="caution">
    <text evidence="11">The sequence shown here is derived from an EMBL/GenBank/DDBJ whole genome shotgun (WGS) entry which is preliminary data.</text>
</comment>
<accession>A0ABR0CBW5</accession>
<dbReference type="Pfam" id="PF00884">
    <property type="entry name" value="Sulfatase"/>
    <property type="match status" value="1"/>
</dbReference>
<feature type="region of interest" description="Disordered" evidence="6">
    <location>
        <begin position="985"/>
        <end position="1011"/>
    </location>
</feature>
<feature type="region of interest" description="Disordered" evidence="6">
    <location>
        <begin position="2922"/>
        <end position="2983"/>
    </location>
</feature>
<feature type="compositionally biased region" description="Basic and acidic residues" evidence="6">
    <location>
        <begin position="902"/>
        <end position="920"/>
    </location>
</feature>
<dbReference type="InterPro" id="IPR004843">
    <property type="entry name" value="Calcineurin-like_PHP"/>
</dbReference>
<dbReference type="InterPro" id="IPR036864">
    <property type="entry name" value="Zn2-C6_fun-type_DNA-bd_sf"/>
</dbReference>
<dbReference type="InterPro" id="IPR000182">
    <property type="entry name" value="GNAT_dom"/>
</dbReference>
<protein>
    <submittedName>
        <fullName evidence="11">Transcriptional regulator family: Fungal Specific TF</fullName>
    </submittedName>
</protein>
<dbReference type="SUPFAM" id="SSF53649">
    <property type="entry name" value="Alkaline phosphatase-like"/>
    <property type="match status" value="1"/>
</dbReference>
<feature type="region of interest" description="Disordered" evidence="6">
    <location>
        <begin position="1534"/>
        <end position="1553"/>
    </location>
</feature>
<dbReference type="Gene3D" id="3.40.720.10">
    <property type="entry name" value="Alkaline Phosphatase, subunit A"/>
    <property type="match status" value="1"/>
</dbReference>
<keyword evidence="3" id="KW-0325">Glycoprotein</keyword>
<feature type="compositionally biased region" description="Low complexity" evidence="6">
    <location>
        <begin position="2942"/>
        <end position="2954"/>
    </location>
</feature>
<dbReference type="CDD" id="cd00067">
    <property type="entry name" value="GAL4"/>
    <property type="match status" value="1"/>
</dbReference>
<evidence type="ECO:0000256" key="1">
    <source>
        <dbReference type="ARBA" id="ARBA00022801"/>
    </source>
</evidence>
<dbReference type="Gene3D" id="3.60.21.10">
    <property type="match status" value="1"/>
</dbReference>
<keyword evidence="7" id="KW-0472">Membrane</keyword>
<feature type="compositionally biased region" description="Basic and acidic residues" evidence="6">
    <location>
        <begin position="2932"/>
        <end position="2941"/>
    </location>
</feature>
<feature type="compositionally biased region" description="Acidic residues" evidence="6">
    <location>
        <begin position="2060"/>
        <end position="2069"/>
    </location>
</feature>
<dbReference type="CDD" id="cd00842">
    <property type="entry name" value="MPP_ASMase"/>
    <property type="match status" value="1"/>
</dbReference>
<feature type="domain" description="Saposin B-type" evidence="9">
    <location>
        <begin position="2337"/>
        <end position="2421"/>
    </location>
</feature>
<feature type="compositionally biased region" description="Gly residues" evidence="6">
    <location>
        <begin position="2046"/>
        <end position="2059"/>
    </location>
</feature>
<dbReference type="Pfam" id="PF00149">
    <property type="entry name" value="Metallophos"/>
    <property type="match status" value="1"/>
</dbReference>
<evidence type="ECO:0000313" key="11">
    <source>
        <dbReference type="EMBL" id="KAK4093892.1"/>
    </source>
</evidence>
<evidence type="ECO:0000256" key="3">
    <source>
        <dbReference type="ARBA" id="ARBA00023180"/>
    </source>
</evidence>
<feature type="domain" description="N-acetyltransferase" evidence="10">
    <location>
        <begin position="1328"/>
        <end position="1546"/>
    </location>
</feature>
<feature type="signal peptide" evidence="8">
    <location>
        <begin position="1"/>
        <end position="20"/>
    </location>
</feature>
<dbReference type="SUPFAM" id="SSF47862">
    <property type="entry name" value="Saposin"/>
    <property type="match status" value="1"/>
</dbReference>
<feature type="region of interest" description="Disordered" evidence="6">
    <location>
        <begin position="1134"/>
        <end position="1157"/>
    </location>
</feature>
<dbReference type="PANTHER" id="PTHR10340:SF34">
    <property type="entry name" value="SPHINGOMYELIN PHOSPHODIESTERASE"/>
    <property type="match status" value="1"/>
</dbReference>
<evidence type="ECO:0000256" key="8">
    <source>
        <dbReference type="SAM" id="SignalP"/>
    </source>
</evidence>
<feature type="compositionally biased region" description="Low complexity" evidence="6">
    <location>
        <begin position="2961"/>
        <end position="2983"/>
    </location>
</feature>
<keyword evidence="12" id="KW-1185">Reference proteome</keyword>
<dbReference type="SUPFAM" id="SSF55729">
    <property type="entry name" value="Acyl-CoA N-acyltransferases (Nat)"/>
    <property type="match status" value="1"/>
</dbReference>
<dbReference type="PANTHER" id="PTHR10340">
    <property type="entry name" value="SPHINGOMYELIN PHOSPHODIESTERASE"/>
    <property type="match status" value="1"/>
</dbReference>
<keyword evidence="7" id="KW-1133">Transmembrane helix</keyword>
<dbReference type="InterPro" id="IPR000917">
    <property type="entry name" value="Sulfatase_N"/>
</dbReference>
<dbReference type="PROSITE" id="PS50015">
    <property type="entry name" value="SAP_B"/>
    <property type="match status" value="1"/>
</dbReference>
<feature type="compositionally biased region" description="Polar residues" evidence="6">
    <location>
        <begin position="2088"/>
        <end position="2106"/>
    </location>
</feature>
<dbReference type="EMBL" id="JAWRVI010000004">
    <property type="protein sequence ID" value="KAK4093892.1"/>
    <property type="molecule type" value="Genomic_DNA"/>
</dbReference>
<dbReference type="PROSITE" id="PS51186">
    <property type="entry name" value="GNAT"/>
    <property type="match status" value="1"/>
</dbReference>
<dbReference type="SUPFAM" id="SSF57701">
    <property type="entry name" value="Zn2/Cys6 DNA-binding domain"/>
    <property type="match status" value="1"/>
</dbReference>
<feature type="transmembrane region" description="Helical" evidence="7">
    <location>
        <begin position="219"/>
        <end position="239"/>
    </location>
</feature>
<feature type="compositionally biased region" description="Pro residues" evidence="6">
    <location>
        <begin position="2197"/>
        <end position="2207"/>
    </location>
</feature>
<dbReference type="InterPro" id="IPR041805">
    <property type="entry name" value="ASMase/PPN1_MPP"/>
</dbReference>
<feature type="region of interest" description="Disordered" evidence="6">
    <location>
        <begin position="344"/>
        <end position="365"/>
    </location>
</feature>
<feature type="chain" id="PRO_5046105005" evidence="8">
    <location>
        <begin position="21"/>
        <end position="3004"/>
    </location>
</feature>
<reference evidence="11 12" key="1">
    <citation type="journal article" date="2024" name="Microbiol. Resour. Announc.">
        <title>Genome annotations for the ascomycete fungi Trichoderma harzianum, Trichoderma aggressivum, and Purpureocillium lilacinum.</title>
        <authorList>
            <person name="Beijen E.P.W."/>
            <person name="Ohm R.A."/>
        </authorList>
    </citation>
    <scope>NUCLEOTIDE SEQUENCE [LARGE SCALE GENOMIC DNA]</scope>
    <source>
        <strain evidence="11 12">CBS 150709</strain>
    </source>
</reference>
<dbReference type="Pfam" id="PF11951">
    <property type="entry name" value="Fungal_trans_2"/>
    <property type="match status" value="1"/>
</dbReference>
<feature type="transmembrane region" description="Helical" evidence="7">
    <location>
        <begin position="72"/>
        <end position="93"/>
    </location>
</feature>
<keyword evidence="5" id="KW-0326">Glycosidase</keyword>
<keyword evidence="4" id="KW-0539">Nucleus</keyword>
<proteinExistence type="predicted"/>
<dbReference type="Proteomes" id="UP001287286">
    <property type="component" value="Unassembled WGS sequence"/>
</dbReference>
<evidence type="ECO:0000256" key="7">
    <source>
        <dbReference type="SAM" id="Phobius"/>
    </source>
</evidence>
<gene>
    <name evidence="11" type="ORF">Purlil1_1383</name>
</gene>
<evidence type="ECO:0000313" key="12">
    <source>
        <dbReference type="Proteomes" id="UP001287286"/>
    </source>
</evidence>
<feature type="transmembrane region" description="Helical" evidence="7">
    <location>
        <begin position="117"/>
        <end position="139"/>
    </location>
</feature>
<dbReference type="InterPro" id="IPR008139">
    <property type="entry name" value="SaposinB_dom"/>
</dbReference>
<feature type="transmembrane region" description="Helical" evidence="7">
    <location>
        <begin position="36"/>
        <end position="60"/>
    </location>
</feature>
<keyword evidence="8" id="KW-0732">Signal</keyword>
<evidence type="ECO:0000256" key="5">
    <source>
        <dbReference type="ARBA" id="ARBA00023295"/>
    </source>
</evidence>
<dbReference type="InterPro" id="IPR021858">
    <property type="entry name" value="Fun_TF"/>
</dbReference>
<keyword evidence="2" id="KW-1015">Disulfide bond</keyword>
<dbReference type="SUPFAM" id="SSF56300">
    <property type="entry name" value="Metallo-dependent phosphatases"/>
    <property type="match status" value="1"/>
</dbReference>
<dbReference type="InterPro" id="IPR029052">
    <property type="entry name" value="Metallo-depent_PP-like"/>
</dbReference>
<dbReference type="Gene3D" id="3.40.630.30">
    <property type="match status" value="1"/>
</dbReference>
<keyword evidence="7" id="KW-0812">Transmembrane</keyword>
<evidence type="ECO:0000259" key="9">
    <source>
        <dbReference type="PROSITE" id="PS50015"/>
    </source>
</evidence>
<evidence type="ECO:0000256" key="6">
    <source>
        <dbReference type="SAM" id="MobiDB-lite"/>
    </source>
</evidence>
<feature type="region of interest" description="Disordered" evidence="6">
    <location>
        <begin position="889"/>
        <end position="958"/>
    </location>
</feature>
<dbReference type="InterPro" id="IPR017850">
    <property type="entry name" value="Alkaline_phosphatase_core_sf"/>
</dbReference>
<dbReference type="InterPro" id="IPR011001">
    <property type="entry name" value="Saposin-like"/>
</dbReference>
<keyword evidence="1" id="KW-0378">Hydrolase</keyword>